<sequence length="524" mass="59766">MTSSTDVLIVGAGPTGLMLACQLSLHPNISFRIFDKNPTRATESRALVVHARSMEVLSQLDLIDKAMSKGKLVDSMNGFFSGKRAFKMDFTKMRDKQQPLLTPYPYALFLEQSNTEELLETYLNEHNIKVERGIEVVDIIDIDSTNNTGVEVTLTNGDRVRTKYVCACDGAHSTIRHKLNLSFAGQTYSSSLFIADCTISNSPMGQHEAGFFFHKDGFAGIFPMVGDQCRIVATINEEKQKNAELSFEHVSNMVKTRSRFHSLNISNCLWSSVYHSHHRRITTFRSRNRYFLLGDAAHIHSPVGGQGMNTGLQDAHNLAWKLAFVLTQSANDHLLDTYHDERSVVAKTLVNTTDRLFSIMTSNNWFVKFCRLNIVPYILRFFIQPLLNSSQTLRQAAFRRISQTGITYRSDKIYDYGASAGNFHKNTPFPGDRFPYVIFDSCHYHLVIFESQQLTKVSQFIQFIKTNYPEIIQIHDVHKENIPLRFQGAILIRPDGYIAYRTNVFDTNHFRAYFAQYFPQAIVI</sequence>
<protein>
    <recommendedName>
        <fullName evidence="4">FAD-binding domain-containing protein</fullName>
    </recommendedName>
</protein>
<evidence type="ECO:0000256" key="1">
    <source>
        <dbReference type="ARBA" id="ARBA00001974"/>
    </source>
</evidence>
<dbReference type="SUPFAM" id="SSF51905">
    <property type="entry name" value="FAD/NAD(P)-binding domain"/>
    <property type="match status" value="1"/>
</dbReference>
<dbReference type="GO" id="GO:0016709">
    <property type="term" value="F:oxidoreductase activity, acting on paired donors, with incorporation or reduction of molecular oxygen, NAD(P)H as one donor, and incorporation of one atom of oxygen"/>
    <property type="evidence" value="ECO:0007669"/>
    <property type="project" value="UniProtKB-ARBA"/>
</dbReference>
<dbReference type="OrthoDB" id="2096480at2759"/>
<dbReference type="GO" id="GO:0071949">
    <property type="term" value="F:FAD binding"/>
    <property type="evidence" value="ECO:0007669"/>
    <property type="project" value="InterPro"/>
</dbReference>
<organism evidence="5 6">
    <name type="scientific">Adineta steineri</name>
    <dbReference type="NCBI Taxonomy" id="433720"/>
    <lineage>
        <taxon>Eukaryota</taxon>
        <taxon>Metazoa</taxon>
        <taxon>Spiralia</taxon>
        <taxon>Gnathifera</taxon>
        <taxon>Rotifera</taxon>
        <taxon>Eurotatoria</taxon>
        <taxon>Bdelloidea</taxon>
        <taxon>Adinetida</taxon>
        <taxon>Adinetidae</taxon>
        <taxon>Adineta</taxon>
    </lineage>
</organism>
<dbReference type="Gene3D" id="3.30.70.2450">
    <property type="match status" value="1"/>
</dbReference>
<dbReference type="InterPro" id="IPR002938">
    <property type="entry name" value="FAD-bd"/>
</dbReference>
<dbReference type="EMBL" id="CAJNON010000314">
    <property type="protein sequence ID" value="CAF1190072.1"/>
    <property type="molecule type" value="Genomic_DNA"/>
</dbReference>
<evidence type="ECO:0000256" key="2">
    <source>
        <dbReference type="ARBA" id="ARBA00022630"/>
    </source>
</evidence>
<dbReference type="PANTHER" id="PTHR43004">
    <property type="entry name" value="TRK SYSTEM POTASSIUM UPTAKE PROTEIN"/>
    <property type="match status" value="1"/>
</dbReference>
<keyword evidence="3" id="KW-0274">FAD</keyword>
<evidence type="ECO:0000313" key="6">
    <source>
        <dbReference type="Proteomes" id="UP000663891"/>
    </source>
</evidence>
<dbReference type="Gene3D" id="3.50.50.60">
    <property type="entry name" value="FAD/NAD(P)-binding domain"/>
    <property type="match status" value="1"/>
</dbReference>
<evidence type="ECO:0000259" key="4">
    <source>
        <dbReference type="Pfam" id="PF01494"/>
    </source>
</evidence>
<comment type="caution">
    <text evidence="5">The sequence shown here is derived from an EMBL/GenBank/DDBJ whole genome shotgun (WGS) entry which is preliminary data.</text>
</comment>
<dbReference type="Pfam" id="PF01494">
    <property type="entry name" value="FAD_binding_3"/>
    <property type="match status" value="1"/>
</dbReference>
<name>A0A814VNE6_9BILA</name>
<proteinExistence type="predicted"/>
<keyword evidence="2" id="KW-0285">Flavoprotein</keyword>
<evidence type="ECO:0000313" key="5">
    <source>
        <dbReference type="EMBL" id="CAF1190072.1"/>
    </source>
</evidence>
<dbReference type="PANTHER" id="PTHR43004:SF19">
    <property type="entry name" value="BINDING MONOOXYGENASE, PUTATIVE (JCVI)-RELATED"/>
    <property type="match status" value="1"/>
</dbReference>
<comment type="cofactor">
    <cofactor evidence="1">
        <name>FAD</name>
        <dbReference type="ChEBI" id="CHEBI:57692"/>
    </cofactor>
</comment>
<evidence type="ECO:0000256" key="3">
    <source>
        <dbReference type="ARBA" id="ARBA00022827"/>
    </source>
</evidence>
<dbReference type="InterPro" id="IPR050641">
    <property type="entry name" value="RIFMO-like"/>
</dbReference>
<accession>A0A814VNE6</accession>
<dbReference type="Proteomes" id="UP000663891">
    <property type="component" value="Unassembled WGS sequence"/>
</dbReference>
<reference evidence="5" key="1">
    <citation type="submission" date="2021-02" db="EMBL/GenBank/DDBJ databases">
        <authorList>
            <person name="Nowell W R."/>
        </authorList>
    </citation>
    <scope>NUCLEOTIDE SEQUENCE</scope>
</reference>
<dbReference type="PRINTS" id="PR00420">
    <property type="entry name" value="RNGMNOXGNASE"/>
</dbReference>
<dbReference type="InterPro" id="IPR036188">
    <property type="entry name" value="FAD/NAD-bd_sf"/>
</dbReference>
<feature type="domain" description="FAD-binding" evidence="4">
    <location>
        <begin position="5"/>
        <end position="352"/>
    </location>
</feature>
<dbReference type="AlphaFoldDB" id="A0A814VNE6"/>
<gene>
    <name evidence="5" type="ORF">VCS650_LOCUS25001</name>
</gene>